<dbReference type="OrthoDB" id="9807387at2"/>
<dbReference type="Proteomes" id="UP000321258">
    <property type="component" value="Unassembled WGS sequence"/>
</dbReference>
<proteinExistence type="predicted"/>
<dbReference type="Gene3D" id="3.40.50.850">
    <property type="entry name" value="Isochorismatase-like"/>
    <property type="match status" value="1"/>
</dbReference>
<dbReference type="EMBL" id="BJZT01000034">
    <property type="protein sequence ID" value="GEP00730.1"/>
    <property type="molecule type" value="Genomic_DNA"/>
</dbReference>
<evidence type="ECO:0000313" key="3">
    <source>
        <dbReference type="EMBL" id="GEP00730.1"/>
    </source>
</evidence>
<keyword evidence="1" id="KW-0378">Hydrolase</keyword>
<dbReference type="InterPro" id="IPR000868">
    <property type="entry name" value="Isochorismatase-like_dom"/>
</dbReference>
<dbReference type="RefSeq" id="WP_147080292.1">
    <property type="nucleotide sequence ID" value="NZ_BJZT01000034.1"/>
</dbReference>
<feature type="domain" description="Isochorismatase-like" evidence="2">
    <location>
        <begin position="29"/>
        <end position="194"/>
    </location>
</feature>
<dbReference type="AlphaFoldDB" id="A0A512ISP8"/>
<dbReference type="InterPro" id="IPR036380">
    <property type="entry name" value="Isochorismatase-like_sf"/>
</dbReference>
<name>A0A512ISP8_9HYPH</name>
<accession>A0A512ISP8</accession>
<comment type="caution">
    <text evidence="3">The sequence shown here is derived from an EMBL/GenBank/DDBJ whole genome shotgun (WGS) entry which is preliminary data.</text>
</comment>
<evidence type="ECO:0000313" key="4">
    <source>
        <dbReference type="Proteomes" id="UP000321258"/>
    </source>
</evidence>
<sequence>MLNSLLNAATGWYVRRGLRAYHHYPADKTAVVLIDVQRAFVGSGQPLSGSLAELARLARSRGFLVIHAPIAADAGAPLQTPAHRQIERALSRQADASDIAPAVGPSPSDVVFPARKTLSVFGLPETDALIEARGLEHLILAGPLADLTVDSSLRDAAQRDLHITVVSDCLAASTPAALELEVRHTMPRYAHLVTDLGDLKRRTGG</sequence>
<dbReference type="PANTHER" id="PTHR43540">
    <property type="entry name" value="PEROXYUREIDOACRYLATE/UREIDOACRYLATE AMIDOHYDROLASE-RELATED"/>
    <property type="match status" value="1"/>
</dbReference>
<reference evidence="3 4" key="1">
    <citation type="submission" date="2019-07" db="EMBL/GenBank/DDBJ databases">
        <title>Whole genome shotgun sequence of Methylobacterium haplocladii NBRC 107714.</title>
        <authorList>
            <person name="Hosoyama A."/>
            <person name="Uohara A."/>
            <person name="Ohji S."/>
            <person name="Ichikawa N."/>
        </authorList>
    </citation>
    <scope>NUCLEOTIDE SEQUENCE [LARGE SCALE GENOMIC DNA]</scope>
    <source>
        <strain evidence="3 4">NBRC 107714</strain>
    </source>
</reference>
<dbReference type="SUPFAM" id="SSF52499">
    <property type="entry name" value="Isochorismatase-like hydrolases"/>
    <property type="match status" value="1"/>
</dbReference>
<evidence type="ECO:0000259" key="2">
    <source>
        <dbReference type="Pfam" id="PF00857"/>
    </source>
</evidence>
<evidence type="ECO:0000256" key="1">
    <source>
        <dbReference type="ARBA" id="ARBA00022801"/>
    </source>
</evidence>
<dbReference type="InterPro" id="IPR050272">
    <property type="entry name" value="Isochorismatase-like_hydrls"/>
</dbReference>
<organism evidence="3 4">
    <name type="scientific">Methylobacterium haplocladii</name>
    <dbReference type="NCBI Taxonomy" id="1176176"/>
    <lineage>
        <taxon>Bacteria</taxon>
        <taxon>Pseudomonadati</taxon>
        <taxon>Pseudomonadota</taxon>
        <taxon>Alphaproteobacteria</taxon>
        <taxon>Hyphomicrobiales</taxon>
        <taxon>Methylobacteriaceae</taxon>
        <taxon>Methylobacterium</taxon>
    </lineage>
</organism>
<gene>
    <name evidence="3" type="ORF">MHA02_31170</name>
</gene>
<protein>
    <recommendedName>
        <fullName evidence="2">Isochorismatase-like domain-containing protein</fullName>
    </recommendedName>
</protein>
<dbReference type="Pfam" id="PF00857">
    <property type="entry name" value="Isochorismatase"/>
    <property type="match status" value="1"/>
</dbReference>
<dbReference type="GO" id="GO:0016787">
    <property type="term" value="F:hydrolase activity"/>
    <property type="evidence" value="ECO:0007669"/>
    <property type="project" value="UniProtKB-KW"/>
</dbReference>
<keyword evidence="4" id="KW-1185">Reference proteome</keyword>